<protein>
    <submittedName>
        <fullName evidence="3">Uncharacterized protein</fullName>
    </submittedName>
</protein>
<proteinExistence type="predicted"/>
<reference evidence="3" key="1">
    <citation type="journal article" date="2023" name="Mol. Phylogenet. Evol.">
        <title>Genome-scale phylogeny and comparative genomics of the fungal order Sordariales.</title>
        <authorList>
            <person name="Hensen N."/>
            <person name="Bonometti L."/>
            <person name="Westerberg I."/>
            <person name="Brannstrom I.O."/>
            <person name="Guillou S."/>
            <person name="Cros-Aarteil S."/>
            <person name="Calhoun S."/>
            <person name="Haridas S."/>
            <person name="Kuo A."/>
            <person name="Mondo S."/>
            <person name="Pangilinan J."/>
            <person name="Riley R."/>
            <person name="LaButti K."/>
            <person name="Andreopoulos B."/>
            <person name="Lipzen A."/>
            <person name="Chen C."/>
            <person name="Yan M."/>
            <person name="Daum C."/>
            <person name="Ng V."/>
            <person name="Clum A."/>
            <person name="Steindorff A."/>
            <person name="Ohm R.A."/>
            <person name="Martin F."/>
            <person name="Silar P."/>
            <person name="Natvig D.O."/>
            <person name="Lalanne C."/>
            <person name="Gautier V."/>
            <person name="Ament-Velasquez S.L."/>
            <person name="Kruys A."/>
            <person name="Hutchinson M.I."/>
            <person name="Powell A.J."/>
            <person name="Barry K."/>
            <person name="Miller A.N."/>
            <person name="Grigoriev I.V."/>
            <person name="Debuchy R."/>
            <person name="Gladieux P."/>
            <person name="Hiltunen Thoren M."/>
            <person name="Johannesson H."/>
        </authorList>
    </citation>
    <scope>NUCLEOTIDE SEQUENCE</scope>
    <source>
        <strain evidence="3">FGSC 1904</strain>
    </source>
</reference>
<evidence type="ECO:0000313" key="3">
    <source>
        <dbReference type="EMBL" id="KAK3398644.1"/>
    </source>
</evidence>
<keyword evidence="2" id="KW-0472">Membrane</keyword>
<keyword evidence="4" id="KW-1185">Reference proteome</keyword>
<accession>A0AAE0PES7</accession>
<comment type="caution">
    <text evidence="3">The sequence shown here is derived from an EMBL/GenBank/DDBJ whole genome shotgun (WGS) entry which is preliminary data.</text>
</comment>
<dbReference type="AlphaFoldDB" id="A0AAE0PES7"/>
<keyword evidence="2" id="KW-1133">Transmembrane helix</keyword>
<dbReference type="Proteomes" id="UP001281003">
    <property type="component" value="Unassembled WGS sequence"/>
</dbReference>
<feature type="transmembrane region" description="Helical" evidence="2">
    <location>
        <begin position="107"/>
        <end position="133"/>
    </location>
</feature>
<evidence type="ECO:0000256" key="1">
    <source>
        <dbReference type="SAM" id="MobiDB-lite"/>
    </source>
</evidence>
<organism evidence="3 4">
    <name type="scientific">Sordaria brevicollis</name>
    <dbReference type="NCBI Taxonomy" id="83679"/>
    <lineage>
        <taxon>Eukaryota</taxon>
        <taxon>Fungi</taxon>
        <taxon>Dikarya</taxon>
        <taxon>Ascomycota</taxon>
        <taxon>Pezizomycotina</taxon>
        <taxon>Sordariomycetes</taxon>
        <taxon>Sordariomycetidae</taxon>
        <taxon>Sordariales</taxon>
        <taxon>Sordariaceae</taxon>
        <taxon>Sordaria</taxon>
    </lineage>
</organism>
<keyword evidence="2" id="KW-0812">Transmembrane</keyword>
<feature type="region of interest" description="Disordered" evidence="1">
    <location>
        <begin position="17"/>
        <end position="36"/>
    </location>
</feature>
<name>A0AAE0PES7_SORBR</name>
<evidence type="ECO:0000256" key="2">
    <source>
        <dbReference type="SAM" id="Phobius"/>
    </source>
</evidence>
<sequence>MRSWPRSGYTVMASHRYDDGLEPAPQNYPEVAPPPTHDYYAQQHQQYPEVYQDSPPIPKLTPSPYSLPPVSSGYGGETTIAGSTVGSQAHGGDAHTRPKGDGKGSMICGCSLLTFALSCIIALLSAAVIGLAAGTGIEASRANDAVTKLAAYTSANPAVASTSVSPGTSTTATAASTGGIGSATSLSGVEIDSGCSSRLDKVNGTIYTSLKPLGQLRYKIYCSSDYWRDPNKKHDLAAIFTPDFEGCMEACASWTRYVVPKGDSKNATWNCEAVSFIPDWTNRSVAKAGGASGNCYLKPGPVSLDKLGNNTLKIDVHAALWQSG</sequence>
<reference evidence="3" key="2">
    <citation type="submission" date="2023-07" db="EMBL/GenBank/DDBJ databases">
        <authorList>
            <consortium name="Lawrence Berkeley National Laboratory"/>
            <person name="Haridas S."/>
            <person name="Hensen N."/>
            <person name="Bonometti L."/>
            <person name="Westerberg I."/>
            <person name="Brannstrom I.O."/>
            <person name="Guillou S."/>
            <person name="Cros-Aarteil S."/>
            <person name="Calhoun S."/>
            <person name="Kuo A."/>
            <person name="Mondo S."/>
            <person name="Pangilinan J."/>
            <person name="Riley R."/>
            <person name="LaButti K."/>
            <person name="Andreopoulos B."/>
            <person name="Lipzen A."/>
            <person name="Chen C."/>
            <person name="Yanf M."/>
            <person name="Daum C."/>
            <person name="Ng V."/>
            <person name="Clum A."/>
            <person name="Steindorff A."/>
            <person name="Ohm R."/>
            <person name="Martin F."/>
            <person name="Silar P."/>
            <person name="Natvig D."/>
            <person name="Lalanne C."/>
            <person name="Gautier V."/>
            <person name="Ament-velasquez S.L."/>
            <person name="Kruys A."/>
            <person name="Hutchinson M.I."/>
            <person name="Powell A.J."/>
            <person name="Barry K."/>
            <person name="Miller A.N."/>
            <person name="Grigoriev I.V."/>
            <person name="Debuchy R."/>
            <person name="Gladieux P."/>
            <person name="Thoren M.H."/>
            <person name="Johannesson H."/>
        </authorList>
    </citation>
    <scope>NUCLEOTIDE SEQUENCE</scope>
    <source>
        <strain evidence="3">FGSC 1904</strain>
    </source>
</reference>
<dbReference type="EMBL" id="JAUTDP010000006">
    <property type="protein sequence ID" value="KAK3398644.1"/>
    <property type="molecule type" value="Genomic_DNA"/>
</dbReference>
<evidence type="ECO:0000313" key="4">
    <source>
        <dbReference type="Proteomes" id="UP001281003"/>
    </source>
</evidence>
<gene>
    <name evidence="3" type="ORF">B0T20DRAFT_453367</name>
</gene>